<dbReference type="InterPro" id="IPR029058">
    <property type="entry name" value="AB_hydrolase_fold"/>
</dbReference>
<evidence type="ECO:0000259" key="1">
    <source>
        <dbReference type="Pfam" id="PF00561"/>
    </source>
</evidence>
<dbReference type="AlphaFoldDB" id="A0A917HDT6"/>
<feature type="domain" description="AB hydrolase-1" evidence="1">
    <location>
        <begin position="24"/>
        <end position="250"/>
    </location>
</feature>
<accession>A0A917HDT6</accession>
<name>A0A917HDT6_9BACI</name>
<organism evidence="2 3">
    <name type="scientific">Virgibacillus oceani</name>
    <dbReference type="NCBI Taxonomy" id="1479511"/>
    <lineage>
        <taxon>Bacteria</taxon>
        <taxon>Bacillati</taxon>
        <taxon>Bacillota</taxon>
        <taxon>Bacilli</taxon>
        <taxon>Bacillales</taxon>
        <taxon>Bacillaceae</taxon>
        <taxon>Virgibacillus</taxon>
    </lineage>
</organism>
<comment type="caution">
    <text evidence="2">The sequence shown here is derived from an EMBL/GenBank/DDBJ whole genome shotgun (WGS) entry which is preliminary data.</text>
</comment>
<dbReference type="InterPro" id="IPR000073">
    <property type="entry name" value="AB_hydrolase_1"/>
</dbReference>
<gene>
    <name evidence="2" type="ORF">GCM10011398_21970</name>
</gene>
<protein>
    <recommendedName>
        <fullName evidence="1">AB hydrolase-1 domain-containing protein</fullName>
    </recommendedName>
</protein>
<dbReference type="Gene3D" id="3.40.50.1820">
    <property type="entry name" value="alpha/beta hydrolase"/>
    <property type="match status" value="1"/>
</dbReference>
<reference evidence="2" key="2">
    <citation type="submission" date="2020-09" db="EMBL/GenBank/DDBJ databases">
        <authorList>
            <person name="Sun Q."/>
            <person name="Zhou Y."/>
        </authorList>
    </citation>
    <scope>NUCLEOTIDE SEQUENCE</scope>
    <source>
        <strain evidence="2">CGMCC 1.12754</strain>
    </source>
</reference>
<dbReference type="SUPFAM" id="SSF53474">
    <property type="entry name" value="alpha/beta-Hydrolases"/>
    <property type="match status" value="1"/>
</dbReference>
<sequence length="504" mass="58453">MADQTSFDYINYHYSKCQHENAETVVLVHGLGLDMTIWDEVMPFLQSQYHVLRYDLPCHGKSIPDRTFSLSWEVLLNQLEALLKKHSITKAHFIGHAGGGNLGIEAALNIKEYMQSLILIATPIFVPKEFGKEESAKRRKLRSNTMEEIADQLGPNIVYPATEEKLAKLRAMYSQIPVPVYSDYFDLVSNTVLTYEFESIQQIEIPMMMLIGEHDILYPPQMQMVNMGYMPDTRFLIVPDAANVIMMDEPETFIRLFRQFMNKINEIPPKSPYINTYSKPLNAELRAIFDSGIEQNDSQHVIKLNIVDRFQVMINGQVVEGKWNQRKSKQLMTYIALHKNVTREKLYDIFWPKHDMEKARNHLRVALNHIKGIIEKHTGESMENYLSVKRDSIEMIAQVKIDVKDLLDEVRSFVQWPDKVTGMLDHLRALPDTLFPAFYDDWIIELRTTIEDKIITICEDILANKPSADQAAEALKLLMKYNPGEDSYYEKLLSLTRKTKRKIK</sequence>
<dbReference type="Pfam" id="PF00561">
    <property type="entry name" value="Abhydrolase_1"/>
    <property type="match status" value="1"/>
</dbReference>
<reference evidence="2" key="1">
    <citation type="journal article" date="2014" name="Int. J. Syst. Evol. Microbiol.">
        <title>Complete genome sequence of Corynebacterium casei LMG S-19264T (=DSM 44701T), isolated from a smear-ripened cheese.</title>
        <authorList>
            <consortium name="US DOE Joint Genome Institute (JGI-PGF)"/>
            <person name="Walter F."/>
            <person name="Albersmeier A."/>
            <person name="Kalinowski J."/>
            <person name="Ruckert C."/>
        </authorList>
    </citation>
    <scope>NUCLEOTIDE SEQUENCE</scope>
    <source>
        <strain evidence="2">CGMCC 1.12754</strain>
    </source>
</reference>
<dbReference type="Gene3D" id="1.10.10.10">
    <property type="entry name" value="Winged helix-like DNA-binding domain superfamily/Winged helix DNA-binding domain"/>
    <property type="match status" value="1"/>
</dbReference>
<dbReference type="Proteomes" id="UP000622860">
    <property type="component" value="Unassembled WGS sequence"/>
</dbReference>
<proteinExistence type="predicted"/>
<evidence type="ECO:0000313" key="2">
    <source>
        <dbReference type="EMBL" id="GGG76591.1"/>
    </source>
</evidence>
<keyword evidence="3" id="KW-1185">Reference proteome</keyword>
<dbReference type="RefSeq" id="WP_188455446.1">
    <property type="nucleotide sequence ID" value="NZ_BMFR01000008.1"/>
</dbReference>
<dbReference type="PANTHER" id="PTHR43798">
    <property type="entry name" value="MONOACYLGLYCEROL LIPASE"/>
    <property type="match status" value="1"/>
</dbReference>
<dbReference type="InterPro" id="IPR036388">
    <property type="entry name" value="WH-like_DNA-bd_sf"/>
</dbReference>
<dbReference type="InterPro" id="IPR050266">
    <property type="entry name" value="AB_hydrolase_sf"/>
</dbReference>
<evidence type="ECO:0000313" key="3">
    <source>
        <dbReference type="Proteomes" id="UP000622860"/>
    </source>
</evidence>
<dbReference type="EMBL" id="BMFR01000008">
    <property type="protein sequence ID" value="GGG76591.1"/>
    <property type="molecule type" value="Genomic_DNA"/>
</dbReference>